<name>A0ABU1K2P2_9FLAO</name>
<feature type="transmembrane region" description="Helical" evidence="1">
    <location>
        <begin position="39"/>
        <end position="60"/>
    </location>
</feature>
<keyword evidence="1" id="KW-0472">Membrane</keyword>
<keyword evidence="1" id="KW-0812">Transmembrane</keyword>
<sequence length="163" mass="19172">MKRKLITISVIQILLISGLYFLLSYFISDDSVVASLLRGALFGLIYFFVFPKAYQLFLWVKKPKYYKLEENEQLNFKTDVYIIGAMAPEKVILSITNQNLIYRIYREDKIISLEEINNIKFKPDEITFYYNYGTKKTHLNFITDEAEEILKNLPLSIQKSNLS</sequence>
<proteinExistence type="predicted"/>
<comment type="caution">
    <text evidence="2">The sequence shown here is derived from an EMBL/GenBank/DDBJ whole genome shotgun (WGS) entry which is preliminary data.</text>
</comment>
<gene>
    <name evidence="2" type="ORF">GGR31_000495</name>
</gene>
<evidence type="ECO:0000256" key="1">
    <source>
        <dbReference type="SAM" id="Phobius"/>
    </source>
</evidence>
<evidence type="ECO:0000313" key="2">
    <source>
        <dbReference type="EMBL" id="MDR6299879.1"/>
    </source>
</evidence>
<dbReference type="EMBL" id="JAVDQA010000001">
    <property type="protein sequence ID" value="MDR6299879.1"/>
    <property type="molecule type" value="Genomic_DNA"/>
</dbReference>
<dbReference type="Proteomes" id="UP001257659">
    <property type="component" value="Unassembled WGS sequence"/>
</dbReference>
<dbReference type="RefSeq" id="WP_309726860.1">
    <property type="nucleotide sequence ID" value="NZ_JAVDQA010000001.1"/>
</dbReference>
<keyword evidence="3" id="KW-1185">Reference proteome</keyword>
<accession>A0ABU1K2P2</accession>
<keyword evidence="1" id="KW-1133">Transmembrane helix</keyword>
<organism evidence="2 3">
    <name type="scientific">Mesonia maritima</name>
    <dbReference type="NCBI Taxonomy" id="1793873"/>
    <lineage>
        <taxon>Bacteria</taxon>
        <taxon>Pseudomonadati</taxon>
        <taxon>Bacteroidota</taxon>
        <taxon>Flavobacteriia</taxon>
        <taxon>Flavobacteriales</taxon>
        <taxon>Flavobacteriaceae</taxon>
        <taxon>Mesonia</taxon>
    </lineage>
</organism>
<reference evidence="2 3" key="1">
    <citation type="submission" date="2023-07" db="EMBL/GenBank/DDBJ databases">
        <title>Genomic Encyclopedia of Type Strains, Phase IV (KMG-IV): sequencing the most valuable type-strain genomes for metagenomic binning, comparative biology and taxonomic classification.</title>
        <authorList>
            <person name="Goeker M."/>
        </authorList>
    </citation>
    <scope>NUCLEOTIDE SEQUENCE [LARGE SCALE GENOMIC DNA]</scope>
    <source>
        <strain evidence="2 3">DSM 102814</strain>
    </source>
</reference>
<protein>
    <submittedName>
        <fullName evidence="2">Uncharacterized protein</fullName>
    </submittedName>
</protein>
<evidence type="ECO:0000313" key="3">
    <source>
        <dbReference type="Proteomes" id="UP001257659"/>
    </source>
</evidence>
<feature type="transmembrane region" description="Helical" evidence="1">
    <location>
        <begin position="5"/>
        <end position="27"/>
    </location>
</feature>